<feature type="non-terminal residue" evidence="1">
    <location>
        <position position="1"/>
    </location>
</feature>
<evidence type="ECO:0000313" key="1">
    <source>
        <dbReference type="EMBL" id="SVC29113.1"/>
    </source>
</evidence>
<proteinExistence type="predicted"/>
<reference evidence="1" key="1">
    <citation type="submission" date="2018-05" db="EMBL/GenBank/DDBJ databases">
        <authorList>
            <person name="Lanie J.A."/>
            <person name="Ng W.-L."/>
            <person name="Kazmierczak K.M."/>
            <person name="Andrzejewski T.M."/>
            <person name="Davidsen T.M."/>
            <person name="Wayne K.J."/>
            <person name="Tettelin H."/>
            <person name="Glass J.I."/>
            <person name="Rusch D."/>
            <person name="Podicherti R."/>
            <person name="Tsui H.-C.T."/>
            <person name="Winkler M.E."/>
        </authorList>
    </citation>
    <scope>NUCLEOTIDE SEQUENCE</scope>
</reference>
<accession>A0A382L021</accession>
<dbReference type="AlphaFoldDB" id="A0A382L021"/>
<protein>
    <submittedName>
        <fullName evidence="1">Uncharacterized protein</fullName>
    </submittedName>
</protein>
<organism evidence="1">
    <name type="scientific">marine metagenome</name>
    <dbReference type="NCBI Taxonomy" id="408172"/>
    <lineage>
        <taxon>unclassified sequences</taxon>
        <taxon>metagenomes</taxon>
        <taxon>ecological metagenomes</taxon>
    </lineage>
</organism>
<dbReference type="EMBL" id="UINC01083425">
    <property type="protein sequence ID" value="SVC29113.1"/>
    <property type="molecule type" value="Genomic_DNA"/>
</dbReference>
<sequence>GRSEEANGEFEKYLLEFPANDITACNYAYRTFKANMIPIYKTFCKELE</sequence>
<name>A0A382L021_9ZZZZ</name>
<gene>
    <name evidence="1" type="ORF">METZ01_LOCUS281967</name>
</gene>